<organism evidence="1 2">
    <name type="scientific">Chryseobacterium glaciei</name>
    <dbReference type="NCBI Taxonomy" id="1685010"/>
    <lineage>
        <taxon>Bacteria</taxon>
        <taxon>Pseudomonadati</taxon>
        <taxon>Bacteroidota</taxon>
        <taxon>Flavobacteriia</taxon>
        <taxon>Flavobacteriales</taxon>
        <taxon>Weeksellaceae</taxon>
        <taxon>Chryseobacterium group</taxon>
        <taxon>Chryseobacterium</taxon>
    </lineage>
</organism>
<dbReference type="STRING" id="1685010.A0O34_15010"/>
<dbReference type="KEGG" id="chh:A0O34_15010"/>
<gene>
    <name evidence="1" type="ORF">A0O34_15010</name>
</gene>
<accession>A0A172XXJ5</accession>
<dbReference type="AlphaFoldDB" id="A0A172XXJ5"/>
<dbReference type="EMBL" id="CP015199">
    <property type="protein sequence ID" value="ANF51733.1"/>
    <property type="molecule type" value="Genomic_DNA"/>
</dbReference>
<evidence type="ECO:0000313" key="1">
    <source>
        <dbReference type="EMBL" id="ANF51733.1"/>
    </source>
</evidence>
<keyword evidence="2" id="KW-1185">Reference proteome</keyword>
<dbReference type="Proteomes" id="UP000077824">
    <property type="component" value="Chromosome"/>
</dbReference>
<name>A0A172XXJ5_9FLAO</name>
<sequence>MFYLLKLEKILMDKVLLLLPVPKYLKRVLEKKYGEYFQATETTLLGFTVLQILKRKSEIKYDYIRQNQNDYFRVYIGVRKAVIKGFIFNQKRSHQLAKTLERQTKEELFTTTILNKENYGIEYQVTLLNFLDFYDIPDEELTYETLRKDFNRQKLKLIQKLKINYTKKGKKNGIL</sequence>
<proteinExistence type="predicted"/>
<evidence type="ECO:0000313" key="2">
    <source>
        <dbReference type="Proteomes" id="UP000077824"/>
    </source>
</evidence>
<protein>
    <submittedName>
        <fullName evidence="1">Uncharacterized protein</fullName>
    </submittedName>
</protein>
<reference evidence="1 2" key="1">
    <citation type="submission" date="2016-04" db="EMBL/GenBank/DDBJ databases">
        <title>Complete Genome Sequence of Chryseobacterium sp. IHBB 10212.</title>
        <authorList>
            <person name="Pal M."/>
            <person name="Swarnkar M.K."/>
            <person name="Kaushal K."/>
            <person name="Chhibber S."/>
            <person name="Singh A.K."/>
            <person name="Gulati A."/>
        </authorList>
    </citation>
    <scope>NUCLEOTIDE SEQUENCE [LARGE SCALE GENOMIC DNA]</scope>
    <source>
        <strain evidence="1 2">IHBB 10212</strain>
    </source>
</reference>